<feature type="domain" description="Nudix hydrolase" evidence="4">
    <location>
        <begin position="24"/>
        <end position="148"/>
    </location>
</feature>
<comment type="cofactor">
    <cofactor evidence="1">
        <name>Mg(2+)</name>
        <dbReference type="ChEBI" id="CHEBI:18420"/>
    </cofactor>
</comment>
<dbReference type="SUPFAM" id="SSF55811">
    <property type="entry name" value="Nudix"/>
    <property type="match status" value="1"/>
</dbReference>
<dbReference type="InterPro" id="IPR000086">
    <property type="entry name" value="NUDIX_hydrolase_dom"/>
</dbReference>
<comment type="similarity">
    <text evidence="3">Belongs to the Nudix hydrolase family.</text>
</comment>
<evidence type="ECO:0000313" key="5">
    <source>
        <dbReference type="EMBL" id="WEK40164.1"/>
    </source>
</evidence>
<accession>A0AAJ5WZB5</accession>
<gene>
    <name evidence="5" type="ORF">P0Y50_00765</name>
</gene>
<evidence type="ECO:0000256" key="2">
    <source>
        <dbReference type="ARBA" id="ARBA00022801"/>
    </source>
</evidence>
<dbReference type="PRINTS" id="PR00502">
    <property type="entry name" value="NUDIXFAMILY"/>
</dbReference>
<dbReference type="AlphaFoldDB" id="A0AAJ5WZB5"/>
<proteinExistence type="inferred from homology"/>
<evidence type="ECO:0000313" key="6">
    <source>
        <dbReference type="Proteomes" id="UP001213664"/>
    </source>
</evidence>
<dbReference type="InterPro" id="IPR020476">
    <property type="entry name" value="Nudix_hydrolase"/>
</dbReference>
<evidence type="ECO:0000256" key="3">
    <source>
        <dbReference type="RuleBase" id="RU003476"/>
    </source>
</evidence>
<dbReference type="PANTHER" id="PTHR43046:SF14">
    <property type="entry name" value="MUTT_NUDIX FAMILY PROTEIN"/>
    <property type="match status" value="1"/>
</dbReference>
<dbReference type="Proteomes" id="UP001213664">
    <property type="component" value="Chromosome"/>
</dbReference>
<reference evidence="5" key="1">
    <citation type="submission" date="2023-03" db="EMBL/GenBank/DDBJ databases">
        <title>Andean soil-derived lignocellulolytic bacterial consortium as a source of novel taxa and putative plastic-active enzymes.</title>
        <authorList>
            <person name="Diaz-Garcia L."/>
            <person name="Chuvochina M."/>
            <person name="Feuerriegel G."/>
            <person name="Bunk B."/>
            <person name="Sproer C."/>
            <person name="Streit W.R."/>
            <person name="Rodriguez L.M."/>
            <person name="Overmann J."/>
            <person name="Jimenez D.J."/>
        </authorList>
    </citation>
    <scope>NUCLEOTIDE SEQUENCE</scope>
    <source>
        <strain evidence="5">MAG 833</strain>
    </source>
</reference>
<evidence type="ECO:0000259" key="4">
    <source>
        <dbReference type="PROSITE" id="PS51462"/>
    </source>
</evidence>
<dbReference type="PROSITE" id="PS00893">
    <property type="entry name" value="NUDIX_BOX"/>
    <property type="match status" value="1"/>
</dbReference>
<dbReference type="InterPro" id="IPR015797">
    <property type="entry name" value="NUDIX_hydrolase-like_dom_sf"/>
</dbReference>
<dbReference type="InterPro" id="IPR020084">
    <property type="entry name" value="NUDIX_hydrolase_CS"/>
</dbReference>
<dbReference type="PANTHER" id="PTHR43046">
    <property type="entry name" value="GDP-MANNOSE MANNOSYL HYDROLASE"/>
    <property type="match status" value="1"/>
</dbReference>
<dbReference type="Gene3D" id="3.90.79.10">
    <property type="entry name" value="Nucleoside Triphosphate Pyrophosphohydrolase"/>
    <property type="match status" value="1"/>
</dbReference>
<name>A0AAJ5WZB5_9CAUL</name>
<organism evidence="5 6">
    <name type="scientific">Candidatus Brevundimonas colombiensis</name>
    <dbReference type="NCBI Taxonomy" id="3121376"/>
    <lineage>
        <taxon>Bacteria</taxon>
        <taxon>Pseudomonadati</taxon>
        <taxon>Pseudomonadota</taxon>
        <taxon>Alphaproteobacteria</taxon>
        <taxon>Caulobacterales</taxon>
        <taxon>Caulobacteraceae</taxon>
        <taxon>Brevundimonas</taxon>
    </lineage>
</organism>
<dbReference type="GO" id="GO:0016787">
    <property type="term" value="F:hydrolase activity"/>
    <property type="evidence" value="ECO:0007669"/>
    <property type="project" value="UniProtKB-KW"/>
</dbReference>
<keyword evidence="2 3" id="KW-0378">Hydrolase</keyword>
<dbReference type="PROSITE" id="PS51462">
    <property type="entry name" value="NUDIX"/>
    <property type="match status" value="1"/>
</dbReference>
<evidence type="ECO:0000256" key="1">
    <source>
        <dbReference type="ARBA" id="ARBA00001946"/>
    </source>
</evidence>
<dbReference type="EMBL" id="CP119326">
    <property type="protein sequence ID" value="WEK40164.1"/>
    <property type="molecule type" value="Genomic_DNA"/>
</dbReference>
<sequence>MTWRIHVEPFTRPLFFAWSRLTRGKTLGVRAVAVDGDGRVLMVRHTYLKGWWLPGGGVDRGETTQAAVVRELREETGLIARGAPRLVSIHANDRFFPGDHVVVFRIEAFDTGPRAGDGEIAEIGWFSPSALPADTNRGCRARLAEIFDGAPPDPEW</sequence>
<protein>
    <submittedName>
        <fullName evidence="5">NUDIX domain-containing protein</fullName>
    </submittedName>
</protein>
<dbReference type="Pfam" id="PF00293">
    <property type="entry name" value="NUDIX"/>
    <property type="match status" value="1"/>
</dbReference>
<dbReference type="CDD" id="cd04680">
    <property type="entry name" value="NUDIX_Hydrolase"/>
    <property type="match status" value="1"/>
</dbReference>